<accession>D3RWN3</accession>
<name>D3RWN3_FERPA</name>
<dbReference type="EMBL" id="CP001899">
    <property type="protein sequence ID" value="ADC64896.1"/>
    <property type="molecule type" value="Genomic_DNA"/>
</dbReference>
<dbReference type="GO" id="GO:0006094">
    <property type="term" value="P:gluconeogenesis"/>
    <property type="evidence" value="ECO:0007669"/>
    <property type="project" value="UniProtKB-KW"/>
</dbReference>
<dbReference type="OrthoDB" id="49661at2157"/>
<evidence type="ECO:0000256" key="1">
    <source>
        <dbReference type="ARBA" id="ARBA00004926"/>
    </source>
</evidence>
<dbReference type="eggNOG" id="arCOG02602">
    <property type="taxonomic scope" value="Archaea"/>
</dbReference>
<dbReference type="SUPFAM" id="SSF51182">
    <property type="entry name" value="RmlC-like cupins"/>
    <property type="match status" value="1"/>
</dbReference>
<dbReference type="InterPro" id="IPR014710">
    <property type="entry name" value="RmlC-like_jellyroll"/>
</dbReference>
<keyword evidence="4" id="KW-0312">Gluconeogenesis</keyword>
<comment type="similarity">
    <text evidence="2">Belongs to the archaeal-type GPI family.</text>
</comment>
<dbReference type="UniPathway" id="UPA00109">
    <property type="reaction ID" value="UER00181"/>
</dbReference>
<dbReference type="InterPro" id="IPR011051">
    <property type="entry name" value="RmlC_Cupin_sf"/>
</dbReference>
<keyword evidence="9" id="KW-1185">Reference proteome</keyword>
<evidence type="ECO:0000256" key="4">
    <source>
        <dbReference type="ARBA" id="ARBA00022432"/>
    </source>
</evidence>
<comment type="pathway">
    <text evidence="1">Carbohydrate degradation; glycolysis; D-glyceraldehyde 3-phosphate and glycerone phosphate from D-glucose: step 2/4.</text>
</comment>
<dbReference type="RefSeq" id="WP_012965240.1">
    <property type="nucleotide sequence ID" value="NC_013849.1"/>
</dbReference>
<evidence type="ECO:0000256" key="5">
    <source>
        <dbReference type="ARBA" id="ARBA00023152"/>
    </source>
</evidence>
<dbReference type="Proteomes" id="UP000002613">
    <property type="component" value="Chromosome"/>
</dbReference>
<keyword evidence="8" id="KW-0413">Isomerase</keyword>
<evidence type="ECO:0000259" key="7">
    <source>
        <dbReference type="Pfam" id="PF06560"/>
    </source>
</evidence>
<dbReference type="GeneID" id="8778230"/>
<dbReference type="PaxDb" id="589924-Ferp_0726"/>
<dbReference type="InterPro" id="IPR010551">
    <property type="entry name" value="G6P_isomerase_prok"/>
</dbReference>
<dbReference type="Gene3D" id="2.60.120.10">
    <property type="entry name" value="Jelly Rolls"/>
    <property type="match status" value="1"/>
</dbReference>
<dbReference type="GO" id="GO:0005737">
    <property type="term" value="C:cytoplasm"/>
    <property type="evidence" value="ECO:0007669"/>
    <property type="project" value="InterPro"/>
</dbReference>
<dbReference type="HOGENOM" id="CLU_090970_0_0_2"/>
<evidence type="ECO:0000313" key="8">
    <source>
        <dbReference type="EMBL" id="ADC64896.1"/>
    </source>
</evidence>
<evidence type="ECO:0000256" key="6">
    <source>
        <dbReference type="ARBA" id="ARBA00029321"/>
    </source>
</evidence>
<organism evidence="8 9">
    <name type="scientific">Ferroglobus placidus (strain DSM 10642 / AEDII12DO)</name>
    <dbReference type="NCBI Taxonomy" id="589924"/>
    <lineage>
        <taxon>Archaea</taxon>
        <taxon>Methanobacteriati</taxon>
        <taxon>Methanobacteriota</taxon>
        <taxon>Archaeoglobi</taxon>
        <taxon>Archaeoglobales</taxon>
        <taxon>Archaeoglobaceae</taxon>
        <taxon>Ferroglobus</taxon>
    </lineage>
</organism>
<dbReference type="GO" id="GO:0004347">
    <property type="term" value="F:glucose-6-phosphate isomerase activity"/>
    <property type="evidence" value="ECO:0007669"/>
    <property type="project" value="UniProtKB-EC"/>
</dbReference>
<evidence type="ECO:0000256" key="3">
    <source>
        <dbReference type="ARBA" id="ARBA00011952"/>
    </source>
</evidence>
<evidence type="ECO:0000313" key="9">
    <source>
        <dbReference type="Proteomes" id="UP000002613"/>
    </source>
</evidence>
<protein>
    <recommendedName>
        <fullName evidence="3">glucose-6-phosphate isomerase</fullName>
        <ecNumber evidence="3">5.3.1.9</ecNumber>
    </recommendedName>
</protein>
<dbReference type="AlphaFoldDB" id="D3RWN3"/>
<dbReference type="KEGG" id="fpl:Ferp_0726"/>
<comment type="catalytic activity">
    <reaction evidence="6">
        <text>alpha-D-glucose 6-phosphate = beta-D-fructose 6-phosphate</text>
        <dbReference type="Rhea" id="RHEA:11816"/>
        <dbReference type="ChEBI" id="CHEBI:57634"/>
        <dbReference type="ChEBI" id="CHEBI:58225"/>
        <dbReference type="EC" id="5.3.1.9"/>
    </reaction>
</comment>
<reference evidence="9" key="1">
    <citation type="submission" date="2010-02" db="EMBL/GenBank/DDBJ databases">
        <title>Complete sequence of Ferroglobus placidus DSM 10642.</title>
        <authorList>
            <consortium name="US DOE Joint Genome Institute"/>
            <person name="Lucas S."/>
            <person name="Copeland A."/>
            <person name="Lapidus A."/>
            <person name="Cheng J.-F."/>
            <person name="Bruce D."/>
            <person name="Goodwin L."/>
            <person name="Pitluck S."/>
            <person name="Saunders E."/>
            <person name="Brettin T."/>
            <person name="Detter J.C."/>
            <person name="Han C."/>
            <person name="Tapia R."/>
            <person name="Larimer F."/>
            <person name="Land M."/>
            <person name="Hauser L."/>
            <person name="Kyrpides N."/>
            <person name="Ivanova N."/>
            <person name="Holmes D."/>
            <person name="Lovley D."/>
            <person name="Kyrpides N."/>
            <person name="Anderson I.J."/>
            <person name="Woyke T."/>
        </authorList>
    </citation>
    <scope>NUCLEOTIDE SEQUENCE [LARGE SCALE GENOMIC DNA]</scope>
    <source>
        <strain evidence="9">DSM 10642 / AEDII12DO</strain>
    </source>
</reference>
<reference evidence="8 9" key="2">
    <citation type="journal article" date="2011" name="Stand. Genomic Sci.">
        <title>Complete genome sequence of Ferroglobus placidus AEDII12DO.</title>
        <authorList>
            <person name="Anderson I."/>
            <person name="Risso C."/>
            <person name="Holmes D."/>
            <person name="Lucas S."/>
            <person name="Copeland A."/>
            <person name="Lapidus A."/>
            <person name="Cheng J.F."/>
            <person name="Bruce D."/>
            <person name="Goodwin L."/>
            <person name="Pitluck S."/>
            <person name="Saunders E."/>
            <person name="Brettin T."/>
            <person name="Detter J.C."/>
            <person name="Han C."/>
            <person name="Tapia R."/>
            <person name="Larimer F."/>
            <person name="Land M."/>
            <person name="Hauser L."/>
            <person name="Woyke T."/>
            <person name="Lovley D."/>
            <person name="Kyrpides N."/>
            <person name="Ivanova N."/>
        </authorList>
    </citation>
    <scope>NUCLEOTIDE SEQUENCE [LARGE SCALE GENOMIC DNA]</scope>
    <source>
        <strain evidence="9">DSM 10642 / AEDII12DO</strain>
    </source>
</reference>
<proteinExistence type="inferred from homology"/>
<dbReference type="Pfam" id="PF06560">
    <property type="entry name" value="GPI"/>
    <property type="match status" value="1"/>
</dbReference>
<dbReference type="GO" id="GO:0006096">
    <property type="term" value="P:glycolytic process"/>
    <property type="evidence" value="ECO:0007669"/>
    <property type="project" value="UniProtKB-UniPathway"/>
</dbReference>
<dbReference type="EC" id="5.3.1.9" evidence="3"/>
<feature type="domain" description="Glucose-6-phosphate isomerase prokaryote" evidence="7">
    <location>
        <begin position="17"/>
        <end position="180"/>
    </location>
</feature>
<dbReference type="STRING" id="589924.Ferp_0726"/>
<sequence>MKIKIGDLVFEAEIRWVEDLKPVLAYPEAVEKNFPAYYMFRDVYKRKEDKEAIAEHGLRYDLTYIPPAKIGKEFIKTYGHYHPKANSVSYPEVYEVLEGRAIYLLQKDIEVSRVVAVFAEKGDKVIIPPDYGHVTINPEDKPLKMANWVSRNFKSIYEPYTERRGACYYYTVEGWLKNEKYGKIPELEIAKCDFEGILGLSKDEEMYSLVDDLKKLEFLNNPEKYAEKLEKTLRVD</sequence>
<dbReference type="CDD" id="cd02218">
    <property type="entry name" value="cupin_PGI"/>
    <property type="match status" value="1"/>
</dbReference>
<keyword evidence="5" id="KW-0324">Glycolysis</keyword>
<gene>
    <name evidence="8" type="ordered locus">Ferp_0726</name>
</gene>
<evidence type="ECO:0000256" key="2">
    <source>
        <dbReference type="ARBA" id="ARBA00006542"/>
    </source>
</evidence>